<evidence type="ECO:0000256" key="4">
    <source>
        <dbReference type="SAM" id="SignalP"/>
    </source>
</evidence>
<protein>
    <submittedName>
        <fullName evidence="6">Carbohydrate-binding module family 50 protein</fullName>
    </submittedName>
</protein>
<keyword evidence="4" id="KW-0732">Signal</keyword>
<feature type="signal peptide" evidence="4">
    <location>
        <begin position="1"/>
        <end position="20"/>
    </location>
</feature>
<dbReference type="InterPro" id="IPR018392">
    <property type="entry name" value="LysM"/>
</dbReference>
<dbReference type="PANTHER" id="PTHR34997:SF18">
    <property type="entry name" value="LYSM DOMAIN-CONTAINING PROTEIN"/>
    <property type="match status" value="1"/>
</dbReference>
<dbReference type="SUPFAM" id="SSF54106">
    <property type="entry name" value="LysM domain"/>
    <property type="match status" value="1"/>
</dbReference>
<name>A0A8E2JQY5_9PEZI</name>
<keyword evidence="2" id="KW-0843">Virulence</keyword>
<evidence type="ECO:0000313" key="7">
    <source>
        <dbReference type="Proteomes" id="UP000250140"/>
    </source>
</evidence>
<evidence type="ECO:0000256" key="1">
    <source>
        <dbReference type="ARBA" id="ARBA00022669"/>
    </source>
</evidence>
<dbReference type="AlphaFoldDB" id="A0A8E2JQY5"/>
<dbReference type="GO" id="GO:0008061">
    <property type="term" value="F:chitin binding"/>
    <property type="evidence" value="ECO:0007669"/>
    <property type="project" value="UniProtKB-KW"/>
</dbReference>
<dbReference type="PANTHER" id="PTHR34997">
    <property type="entry name" value="AM15"/>
    <property type="match status" value="1"/>
</dbReference>
<feature type="domain" description="LysM" evidence="5">
    <location>
        <begin position="602"/>
        <end position="652"/>
    </location>
</feature>
<accession>A0A8E2JQY5</accession>
<dbReference type="EMBL" id="KV750108">
    <property type="protein sequence ID" value="OCL06228.1"/>
    <property type="molecule type" value="Genomic_DNA"/>
</dbReference>
<organism evidence="6 7">
    <name type="scientific">Glonium stellatum</name>
    <dbReference type="NCBI Taxonomy" id="574774"/>
    <lineage>
        <taxon>Eukaryota</taxon>
        <taxon>Fungi</taxon>
        <taxon>Dikarya</taxon>
        <taxon>Ascomycota</taxon>
        <taxon>Pezizomycotina</taxon>
        <taxon>Dothideomycetes</taxon>
        <taxon>Pleosporomycetidae</taxon>
        <taxon>Gloniales</taxon>
        <taxon>Gloniaceae</taxon>
        <taxon>Glonium</taxon>
    </lineage>
</organism>
<gene>
    <name evidence="6" type="ORF">AOQ84DRAFT_366003</name>
</gene>
<evidence type="ECO:0000256" key="2">
    <source>
        <dbReference type="ARBA" id="ARBA00023026"/>
    </source>
</evidence>
<feature type="domain" description="LysM" evidence="5">
    <location>
        <begin position="518"/>
        <end position="568"/>
    </location>
</feature>
<evidence type="ECO:0000256" key="3">
    <source>
        <dbReference type="SAM" id="MobiDB-lite"/>
    </source>
</evidence>
<evidence type="ECO:0000313" key="6">
    <source>
        <dbReference type="EMBL" id="OCL06228.1"/>
    </source>
</evidence>
<dbReference type="Gene3D" id="3.10.350.10">
    <property type="entry name" value="LysM domain"/>
    <property type="match status" value="4"/>
</dbReference>
<dbReference type="InterPro" id="IPR052210">
    <property type="entry name" value="LysM1-like"/>
</dbReference>
<feature type="region of interest" description="Disordered" evidence="3">
    <location>
        <begin position="487"/>
        <end position="509"/>
    </location>
</feature>
<dbReference type="Pfam" id="PF01476">
    <property type="entry name" value="LysM"/>
    <property type="match status" value="1"/>
</dbReference>
<proteinExistence type="predicted"/>
<feature type="chain" id="PRO_5034225699" evidence="4">
    <location>
        <begin position="21"/>
        <end position="656"/>
    </location>
</feature>
<sequence length="656" mass="68706">MLRLMLLMLICACLLCFSKAFNLYPPFVSPDKLAQAYNITIDCLNALNETIPDCDQDLFQMIGSLDNYWWEDDNLTDICGGNCSDAAAAWSLDIADACDGQYLSAYGKLVPATSISDRFVDGMNVGCLGSETNDTWCLIESQDWVGSDIIRPNCNINPSDPACSGNITDVNPAYQRMANLYTNDVLCSNCFIRMLYYRVTSNYLPDADYSDYLVDQLQDVADVCSTTIPNITLRALPTFDPAPSLTSINFGNTTGSSPTTATPSATCTGQVISADQAPSGCDAITTKYGVSTGDIQTVTGSDTCGFNGSICVPSGCGLKQVPSGATWWVVTLGLPGNITTIQFLNWNPNIIGLCDSLYPGQYVCTRLPGGSFSLAPPPLGTGANAGNQQRGGAGGIVTPTTTITSIGNPAWEGPGPTATQDGIVDSCNNYAMAKSGDNCVDFAKGHAIQPEQLYAWNPVLGSGGVNCSLEFWASEYYCIGISTTSSPTPTPPPASSSPGISVTAPGPTQSGIDSRCSAYAMAQSGDNCASFAKTNGISTDQLYAWNGILGTSGANCNTNFWANEYYCVGISGGATPPATSAPQNPVTAPGPTQSGIASNCNKFAQAQSGGSCSGFAQSNGITTAQLYAWNPILGSNGGNCNSNFWANEWYCVGVSS</sequence>
<reference evidence="6 7" key="1">
    <citation type="journal article" date="2016" name="Nat. Commun.">
        <title>Ectomycorrhizal ecology is imprinted in the genome of the dominant symbiotic fungus Cenococcum geophilum.</title>
        <authorList>
            <consortium name="DOE Joint Genome Institute"/>
            <person name="Peter M."/>
            <person name="Kohler A."/>
            <person name="Ohm R.A."/>
            <person name="Kuo A."/>
            <person name="Krutzmann J."/>
            <person name="Morin E."/>
            <person name="Arend M."/>
            <person name="Barry K.W."/>
            <person name="Binder M."/>
            <person name="Choi C."/>
            <person name="Clum A."/>
            <person name="Copeland A."/>
            <person name="Grisel N."/>
            <person name="Haridas S."/>
            <person name="Kipfer T."/>
            <person name="LaButti K."/>
            <person name="Lindquist E."/>
            <person name="Lipzen A."/>
            <person name="Maire R."/>
            <person name="Meier B."/>
            <person name="Mihaltcheva S."/>
            <person name="Molinier V."/>
            <person name="Murat C."/>
            <person name="Poggeler S."/>
            <person name="Quandt C.A."/>
            <person name="Sperisen C."/>
            <person name="Tritt A."/>
            <person name="Tisserant E."/>
            <person name="Crous P.W."/>
            <person name="Henrissat B."/>
            <person name="Nehls U."/>
            <person name="Egli S."/>
            <person name="Spatafora J.W."/>
            <person name="Grigoriev I.V."/>
            <person name="Martin F.M."/>
        </authorList>
    </citation>
    <scope>NUCLEOTIDE SEQUENCE [LARGE SCALE GENOMIC DNA]</scope>
    <source>
        <strain evidence="6 7">CBS 207.34</strain>
    </source>
</reference>
<dbReference type="OrthoDB" id="5985073at2759"/>
<dbReference type="Proteomes" id="UP000250140">
    <property type="component" value="Unassembled WGS sequence"/>
</dbReference>
<keyword evidence="1" id="KW-0147">Chitin-binding</keyword>
<dbReference type="InterPro" id="IPR036779">
    <property type="entry name" value="LysM_dom_sf"/>
</dbReference>
<dbReference type="PROSITE" id="PS51782">
    <property type="entry name" value="LYSM"/>
    <property type="match status" value="2"/>
</dbReference>
<evidence type="ECO:0000259" key="5">
    <source>
        <dbReference type="PROSITE" id="PS51782"/>
    </source>
</evidence>
<dbReference type="CDD" id="cd00118">
    <property type="entry name" value="LysM"/>
    <property type="match status" value="2"/>
</dbReference>
<keyword evidence="7" id="KW-1185">Reference proteome</keyword>